<name>A0ABP3P8U9_9PROT</name>
<dbReference type="RefSeq" id="WP_166930973.1">
    <property type="nucleotide sequence ID" value="NZ_BAAADD010000001.1"/>
</dbReference>
<dbReference type="InterPro" id="IPR010349">
    <property type="entry name" value="Asparaginase_II"/>
</dbReference>
<dbReference type="PANTHER" id="PTHR42110:SF1">
    <property type="entry name" value="L-ASPARAGINASE, PUTATIVE (AFU_ORTHOLOGUE AFUA_3G11890)-RELATED"/>
    <property type="match status" value="1"/>
</dbReference>
<dbReference type="EMBL" id="BAAADD010000001">
    <property type="protein sequence ID" value="GAA0558723.1"/>
    <property type="molecule type" value="Genomic_DNA"/>
</dbReference>
<dbReference type="Pfam" id="PF06089">
    <property type="entry name" value="Asparaginase_II"/>
    <property type="match status" value="1"/>
</dbReference>
<organism evidence="1 2">
    <name type="scientific">Rhizomicrobium electricum</name>
    <dbReference type="NCBI Taxonomy" id="480070"/>
    <lineage>
        <taxon>Bacteria</taxon>
        <taxon>Pseudomonadati</taxon>
        <taxon>Pseudomonadota</taxon>
        <taxon>Alphaproteobacteria</taxon>
        <taxon>Micropepsales</taxon>
        <taxon>Micropepsaceae</taxon>
        <taxon>Rhizomicrobium</taxon>
    </lineage>
</organism>
<protein>
    <submittedName>
        <fullName evidence="1">Asparaginase</fullName>
    </submittedName>
</protein>
<evidence type="ECO:0000313" key="1">
    <source>
        <dbReference type="EMBL" id="GAA0558723.1"/>
    </source>
</evidence>
<gene>
    <name evidence="1" type="ORF">GCM10008942_04000</name>
</gene>
<dbReference type="PANTHER" id="PTHR42110">
    <property type="entry name" value="L-ASPARAGINASE, PUTATIVE (AFU_ORTHOLOGUE AFUA_3G11890)-RELATED"/>
    <property type="match status" value="1"/>
</dbReference>
<sequence>MPNPVLVEVTRGDLVESIHRGAVAIVDAAGAVRFSLGDIDAPIYTRSALKPFQALPLVESGAAEAFGVSDEEVALACASHSGESMHTTRVAAWLKRIGCSEADLICGPQTPRHEPTLQTMAETHEKPSRLHNNCSGKHAGFLTVAKHLGAPTADYVNISHPVQKAILESVSRLSDYRDPAWGIDGCAAPNFALPLTAFARALARLATGQTPGAARILKSMTTYPELVAGTGRHCTALMRAAQGKVAVKLGAEGVYAAMLPELGLGVALKIDDGAMRAAETAIAFVLEKLNVIPAGYATAPVVNTRGATVGERRPAEALQGIG</sequence>
<proteinExistence type="predicted"/>
<evidence type="ECO:0000313" key="2">
    <source>
        <dbReference type="Proteomes" id="UP001499951"/>
    </source>
</evidence>
<accession>A0ABP3P8U9</accession>
<comment type="caution">
    <text evidence="1">The sequence shown here is derived from an EMBL/GenBank/DDBJ whole genome shotgun (WGS) entry which is preliminary data.</text>
</comment>
<keyword evidence="2" id="KW-1185">Reference proteome</keyword>
<dbReference type="Proteomes" id="UP001499951">
    <property type="component" value="Unassembled WGS sequence"/>
</dbReference>
<reference evidence="2" key="1">
    <citation type="journal article" date="2019" name="Int. J. Syst. Evol. Microbiol.">
        <title>The Global Catalogue of Microorganisms (GCM) 10K type strain sequencing project: providing services to taxonomists for standard genome sequencing and annotation.</title>
        <authorList>
            <consortium name="The Broad Institute Genomics Platform"/>
            <consortium name="The Broad Institute Genome Sequencing Center for Infectious Disease"/>
            <person name="Wu L."/>
            <person name="Ma J."/>
        </authorList>
    </citation>
    <scope>NUCLEOTIDE SEQUENCE [LARGE SCALE GENOMIC DNA]</scope>
    <source>
        <strain evidence="2">JCM 15089</strain>
    </source>
</reference>